<dbReference type="InterPro" id="IPR045809">
    <property type="entry name" value="MobI"/>
</dbReference>
<dbReference type="RefSeq" id="WP_114435411.1">
    <property type="nucleotide sequence ID" value="NZ_QPJI01000020.1"/>
</dbReference>
<dbReference type="Pfam" id="PF19456">
    <property type="entry name" value="MobI"/>
    <property type="match status" value="1"/>
</dbReference>
<dbReference type="EMBL" id="QPJI01000020">
    <property type="protein sequence ID" value="RCW62929.1"/>
    <property type="molecule type" value="Genomic_DNA"/>
</dbReference>
<name>A0A368X5F6_MARNT</name>
<evidence type="ECO:0000313" key="2">
    <source>
        <dbReference type="Proteomes" id="UP000253647"/>
    </source>
</evidence>
<dbReference type="Proteomes" id="UP000253647">
    <property type="component" value="Unassembled WGS sequence"/>
</dbReference>
<gene>
    <name evidence="1" type="ORF">DET61_12051</name>
</gene>
<sequence>MGFDPEWIVGMERILDEQEALITQEAQALVDNYWAQIKERKQNGQNEGRLGVRLIDRKGYKIQIVWYRKTWVGPKNDKKLFSKPIPKGRMRNRYPMQRFTGFAQWEQELAEMFEEDFASIRTLSGAIADQRKALNKAKRAYHEMGYLSADEVDGADEEMDDDEA</sequence>
<reference evidence="1 2" key="1">
    <citation type="submission" date="2018-07" db="EMBL/GenBank/DDBJ databases">
        <title>Freshwater and sediment microbial communities from various areas in North America, analyzing microbe dynamics in response to fracking.</title>
        <authorList>
            <person name="Lamendella R."/>
        </authorList>
    </citation>
    <scope>NUCLEOTIDE SEQUENCE [LARGE SCALE GENOMIC DNA]</scope>
    <source>
        <strain evidence="1 2">105B</strain>
    </source>
</reference>
<dbReference type="AlphaFoldDB" id="A0A368X5F6"/>
<protein>
    <submittedName>
        <fullName evidence="1">Uncharacterized protein</fullName>
    </submittedName>
</protein>
<evidence type="ECO:0000313" key="1">
    <source>
        <dbReference type="EMBL" id="RCW62929.1"/>
    </source>
</evidence>
<accession>A0A368X5F6</accession>
<proteinExistence type="predicted"/>
<organism evidence="1 2">
    <name type="scientific">Marinobacter nauticus</name>
    <name type="common">Marinobacter hydrocarbonoclasticus</name>
    <name type="synonym">Marinobacter aquaeolei</name>
    <dbReference type="NCBI Taxonomy" id="2743"/>
    <lineage>
        <taxon>Bacteria</taxon>
        <taxon>Pseudomonadati</taxon>
        <taxon>Pseudomonadota</taxon>
        <taxon>Gammaproteobacteria</taxon>
        <taxon>Pseudomonadales</taxon>
        <taxon>Marinobacteraceae</taxon>
        <taxon>Marinobacter</taxon>
    </lineage>
</organism>
<comment type="caution">
    <text evidence="1">The sequence shown here is derived from an EMBL/GenBank/DDBJ whole genome shotgun (WGS) entry which is preliminary data.</text>
</comment>